<organism evidence="14 15">
    <name type="scientific">Ruminococcus champanellensis (strain DSM 18848 / JCM 17042 / KCTC 15320 / 18P13)</name>
    <dbReference type="NCBI Taxonomy" id="213810"/>
    <lineage>
        <taxon>Bacteria</taxon>
        <taxon>Bacillati</taxon>
        <taxon>Bacillota</taxon>
        <taxon>Clostridia</taxon>
        <taxon>Eubacteriales</taxon>
        <taxon>Oscillospiraceae</taxon>
        <taxon>Ruminococcus</taxon>
    </lineage>
</organism>
<dbReference type="SUPFAM" id="SSF90123">
    <property type="entry name" value="ABC transporter transmembrane region"/>
    <property type="match status" value="1"/>
</dbReference>
<keyword evidence="7" id="KW-0067">ATP-binding</keyword>
<dbReference type="HOGENOM" id="CLU_000604_95_6_9"/>
<evidence type="ECO:0000256" key="6">
    <source>
        <dbReference type="ARBA" id="ARBA00022807"/>
    </source>
</evidence>
<feature type="domain" description="Peptidase C39" evidence="13">
    <location>
        <begin position="1"/>
        <end position="122"/>
    </location>
</feature>
<feature type="transmembrane region" description="Helical" evidence="10">
    <location>
        <begin position="289"/>
        <end position="311"/>
    </location>
</feature>
<feature type="transmembrane region" description="Helical" evidence="10">
    <location>
        <begin position="260"/>
        <end position="283"/>
    </location>
</feature>
<dbReference type="PATRIC" id="fig|213810.4.peg.1078"/>
<dbReference type="InterPro" id="IPR003593">
    <property type="entry name" value="AAA+_ATPase"/>
</dbReference>
<gene>
    <name evidence="14" type="ordered locus">RUM_11830</name>
</gene>
<dbReference type="PROSITE" id="PS00211">
    <property type="entry name" value="ABC_TRANSPORTER_1"/>
    <property type="match status" value="1"/>
</dbReference>
<dbReference type="EMBL" id="FP929052">
    <property type="protein sequence ID" value="CBL17325.1"/>
    <property type="molecule type" value="Genomic_DNA"/>
</dbReference>
<feature type="domain" description="ABC transmembrane type-1" evidence="12">
    <location>
        <begin position="151"/>
        <end position="432"/>
    </location>
</feature>
<evidence type="ECO:0000256" key="4">
    <source>
        <dbReference type="ARBA" id="ARBA00022692"/>
    </source>
</evidence>
<dbReference type="Proteomes" id="UP000007054">
    <property type="component" value="Chromosome"/>
</dbReference>
<dbReference type="PROSITE" id="PS50893">
    <property type="entry name" value="ABC_TRANSPORTER_2"/>
    <property type="match status" value="1"/>
</dbReference>
<dbReference type="NCBIfam" id="TIGR01846">
    <property type="entry name" value="type_I_sec_HlyB"/>
    <property type="match status" value="1"/>
</dbReference>
<dbReference type="GO" id="GO:0006508">
    <property type="term" value="P:proteolysis"/>
    <property type="evidence" value="ECO:0007669"/>
    <property type="project" value="InterPro"/>
</dbReference>
<evidence type="ECO:0000259" key="12">
    <source>
        <dbReference type="PROSITE" id="PS50929"/>
    </source>
</evidence>
<dbReference type="SUPFAM" id="SSF52540">
    <property type="entry name" value="P-loop containing nucleoside triphosphate hydrolases"/>
    <property type="match status" value="1"/>
</dbReference>
<dbReference type="GO" id="GO:0008234">
    <property type="term" value="F:cysteine-type peptidase activity"/>
    <property type="evidence" value="ECO:0007669"/>
    <property type="project" value="UniProtKB-KW"/>
</dbReference>
<dbReference type="GO" id="GO:0034040">
    <property type="term" value="F:ATPase-coupled lipid transmembrane transporter activity"/>
    <property type="evidence" value="ECO:0007669"/>
    <property type="project" value="TreeGrafter"/>
</dbReference>
<dbReference type="Pfam" id="PF00664">
    <property type="entry name" value="ABC_membrane"/>
    <property type="match status" value="1"/>
</dbReference>
<dbReference type="InterPro" id="IPR011527">
    <property type="entry name" value="ABC1_TM_dom"/>
</dbReference>
<accession>D4LCI0</accession>
<evidence type="ECO:0000256" key="5">
    <source>
        <dbReference type="ARBA" id="ARBA00022741"/>
    </source>
</evidence>
<protein>
    <submittedName>
        <fullName evidence="14">Type I secretion system ABC transporter, HlyB family</fullName>
    </submittedName>
</protein>
<evidence type="ECO:0000313" key="15">
    <source>
        <dbReference type="Proteomes" id="UP000007054"/>
    </source>
</evidence>
<proteinExistence type="predicted"/>
<dbReference type="InterPro" id="IPR027417">
    <property type="entry name" value="P-loop_NTPase"/>
</dbReference>
<dbReference type="InterPro" id="IPR017871">
    <property type="entry name" value="ABC_transporter-like_CS"/>
</dbReference>
<dbReference type="GO" id="GO:0005524">
    <property type="term" value="F:ATP binding"/>
    <property type="evidence" value="ECO:0007669"/>
    <property type="project" value="UniProtKB-KW"/>
</dbReference>
<keyword evidence="9 10" id="KW-0472">Membrane</keyword>
<dbReference type="Gene3D" id="3.40.50.300">
    <property type="entry name" value="P-loop containing nucleotide triphosphate hydrolases"/>
    <property type="match status" value="1"/>
</dbReference>
<reference evidence="14" key="2">
    <citation type="submission" date="2010-03" db="EMBL/GenBank/DDBJ databases">
        <authorList>
            <person name="Pajon A."/>
        </authorList>
    </citation>
    <scope>NUCLEOTIDE SEQUENCE</scope>
    <source>
        <strain evidence="14">Type strain: 18P13</strain>
    </source>
</reference>
<dbReference type="Pfam" id="PF00005">
    <property type="entry name" value="ABC_tran"/>
    <property type="match status" value="1"/>
</dbReference>
<dbReference type="FunFam" id="3.40.50.300:FF:000299">
    <property type="entry name" value="ABC transporter ATP-binding protein/permease"/>
    <property type="match status" value="1"/>
</dbReference>
<dbReference type="STRING" id="213810.RUM_11830"/>
<dbReference type="CDD" id="cd18588">
    <property type="entry name" value="ABC_6TM_CyaB_HlyB_like"/>
    <property type="match status" value="1"/>
</dbReference>
<keyword evidence="3" id="KW-1003">Cell membrane</keyword>
<dbReference type="Pfam" id="PF03412">
    <property type="entry name" value="Peptidase_C39"/>
    <property type="match status" value="1"/>
</dbReference>
<dbReference type="InterPro" id="IPR036640">
    <property type="entry name" value="ABC1_TM_sf"/>
</dbReference>
<evidence type="ECO:0000313" key="14">
    <source>
        <dbReference type="EMBL" id="CBL17325.1"/>
    </source>
</evidence>
<evidence type="ECO:0000256" key="3">
    <source>
        <dbReference type="ARBA" id="ARBA00022475"/>
    </source>
</evidence>
<dbReference type="RefSeq" id="WP_015558232.1">
    <property type="nucleotide sequence ID" value="NC_021039.1"/>
</dbReference>
<dbReference type="InterPro" id="IPR005074">
    <property type="entry name" value="Peptidase_C39"/>
</dbReference>
<feature type="transmembrane region" description="Helical" evidence="10">
    <location>
        <begin position="153"/>
        <end position="173"/>
    </location>
</feature>
<comment type="subcellular location">
    <subcellularLocation>
        <location evidence="1">Cell membrane</location>
        <topology evidence="1">Multi-pass membrane protein</topology>
    </subcellularLocation>
</comment>
<dbReference type="Gene3D" id="3.90.70.10">
    <property type="entry name" value="Cysteine proteinases"/>
    <property type="match status" value="1"/>
</dbReference>
<keyword evidence="5" id="KW-0547">Nucleotide-binding</keyword>
<evidence type="ECO:0000259" key="13">
    <source>
        <dbReference type="PROSITE" id="PS50990"/>
    </source>
</evidence>
<keyword evidence="6" id="KW-0788">Thiol protease</keyword>
<name>D4LCI0_RUMC1</name>
<dbReference type="AlphaFoldDB" id="D4LCI0"/>
<keyword evidence="2" id="KW-0813">Transport</keyword>
<dbReference type="BioCyc" id="RCHA213810:RUM_RS05685-MONOMER"/>
<dbReference type="GO" id="GO:0030256">
    <property type="term" value="C:type I protein secretion system complex"/>
    <property type="evidence" value="ECO:0007669"/>
    <property type="project" value="InterPro"/>
</dbReference>
<dbReference type="GO" id="GO:0030253">
    <property type="term" value="P:protein secretion by the type I secretion system"/>
    <property type="evidence" value="ECO:0007669"/>
    <property type="project" value="InterPro"/>
</dbReference>
<dbReference type="GeneID" id="83155922"/>
<dbReference type="PROSITE" id="PS50990">
    <property type="entry name" value="PEPTIDASE_C39"/>
    <property type="match status" value="1"/>
</dbReference>
<evidence type="ECO:0000256" key="10">
    <source>
        <dbReference type="SAM" id="Phobius"/>
    </source>
</evidence>
<keyword evidence="15" id="KW-1185">Reference proteome</keyword>
<dbReference type="PROSITE" id="PS50929">
    <property type="entry name" value="ABC_TM1F"/>
    <property type="match status" value="1"/>
</dbReference>
<keyword evidence="6" id="KW-0378">Hydrolase</keyword>
<dbReference type="InterPro" id="IPR003439">
    <property type="entry name" value="ABC_transporter-like_ATP-bd"/>
</dbReference>
<dbReference type="InterPro" id="IPR039421">
    <property type="entry name" value="Type_1_exporter"/>
</dbReference>
<evidence type="ECO:0000256" key="8">
    <source>
        <dbReference type="ARBA" id="ARBA00022989"/>
    </source>
</evidence>
<evidence type="ECO:0000259" key="11">
    <source>
        <dbReference type="PROSITE" id="PS50893"/>
    </source>
</evidence>
<feature type="domain" description="ABC transporter" evidence="11">
    <location>
        <begin position="466"/>
        <end position="701"/>
    </location>
</feature>
<dbReference type="Gene3D" id="1.20.1560.10">
    <property type="entry name" value="ABC transporter type 1, transmembrane domain"/>
    <property type="match status" value="1"/>
</dbReference>
<keyword evidence="8 10" id="KW-1133">Transmembrane helix</keyword>
<keyword evidence="4 10" id="KW-0812">Transmembrane</keyword>
<reference evidence="14" key="1">
    <citation type="submission" date="2010-03" db="EMBL/GenBank/DDBJ databases">
        <title>The genome sequence of Ruminococcus sp. 18P13.</title>
        <authorList>
            <consortium name="metaHIT consortium -- http://www.metahit.eu/"/>
            <person name="Pajon A."/>
            <person name="Turner K."/>
            <person name="Parkhill J."/>
            <person name="Bernalier A."/>
        </authorList>
    </citation>
    <scope>NUCLEOTIDE SEQUENCE [LARGE SCALE GENOMIC DNA]</scope>
    <source>
        <strain evidence="14">Type strain: 18P13</strain>
    </source>
</reference>
<dbReference type="PANTHER" id="PTHR24221:SF647">
    <property type="entry name" value="BLL6336 PROTEIN"/>
    <property type="match status" value="1"/>
</dbReference>
<dbReference type="GO" id="GO:0005886">
    <property type="term" value="C:plasma membrane"/>
    <property type="evidence" value="ECO:0007669"/>
    <property type="project" value="UniProtKB-SubCell"/>
</dbReference>
<evidence type="ECO:0000256" key="7">
    <source>
        <dbReference type="ARBA" id="ARBA00022840"/>
    </source>
</evidence>
<dbReference type="GO" id="GO:0016887">
    <property type="term" value="F:ATP hydrolysis activity"/>
    <property type="evidence" value="ECO:0007669"/>
    <property type="project" value="InterPro"/>
</dbReference>
<dbReference type="SMART" id="SM00382">
    <property type="entry name" value="AAA"/>
    <property type="match status" value="1"/>
</dbReference>
<dbReference type="GO" id="GO:0140359">
    <property type="term" value="F:ABC-type transporter activity"/>
    <property type="evidence" value="ECO:0007669"/>
    <property type="project" value="InterPro"/>
</dbReference>
<evidence type="ECO:0000256" key="9">
    <source>
        <dbReference type="ARBA" id="ARBA00023136"/>
    </source>
</evidence>
<dbReference type="InterPro" id="IPR010132">
    <property type="entry name" value="ATPase_T1SS_HlyB"/>
</dbReference>
<dbReference type="PANTHER" id="PTHR24221">
    <property type="entry name" value="ATP-BINDING CASSETTE SUB-FAMILY B"/>
    <property type="match status" value="1"/>
</dbReference>
<sequence length="709" mass="79518">MEKKQDSGLTCFLIVMKFLGVPITKEQAKNLSVLEEEKQTGELELIQSAKALKMRAKLCKLNLKKLKDVKSPIIAKDKKEDFFIIAKSKEDKFMVLFADKTQPEIKSKEELAEIWDGTAILITKKGILDREAAFSFKWFIPTILKFKKEFIQVLIAVFTIQILGILTPVMTQVVVDKVLVHHSISTLNVLTIGIGIVYLYELILGIAKNYVFTHTTNRIDVMLNYKLFKHLFALPLKYFESRRVGETVARVRELDSIRNFLTGTPLSSMIDLIFIIVYIVVLFCYSKMLTVIVLCSIPVYAVLSAVVTPLFKKRLDEKFETGANTQSFLVESITGVQTVKSYALEPKFEKKWSDLQSDYVKASYKTSMVSATAGTTGQFIQKVFDLLILFFGAKAVMDGNFTVGQLVAFRMLSGRVSGPVLRLVQLWQEYQQASLSVKRIGDIFNTTPEPILNANQTSMPRIQGKIVFDQVHFRYNPKGGEVIKGMSFTVEPGTIVGVVGRSGSGKSTISKLIQRLYLPEGGKISVDGMDLSLVNPAMLRRQIGVVLQENFMFNGTVAENISIHMPTASMEQIIHCAKIAGAHNFILELPNGYDTIIGEKGMGLSGGQKQRVAIARAILANPRILIFDEATSALDYESESIIQNNLKEICKGRTVLIIAHRLSTLKDAQKIMVIEKGTLAEYDTHENLMQQKGLYYYLYNQQQKGDIDE</sequence>
<keyword evidence="6" id="KW-0645">Protease</keyword>
<evidence type="ECO:0000256" key="2">
    <source>
        <dbReference type="ARBA" id="ARBA00022448"/>
    </source>
</evidence>
<evidence type="ECO:0000256" key="1">
    <source>
        <dbReference type="ARBA" id="ARBA00004651"/>
    </source>
</evidence>
<dbReference type="KEGG" id="rch:RUM_11830"/>